<evidence type="ECO:0000256" key="2">
    <source>
        <dbReference type="ARBA" id="ARBA00022737"/>
    </source>
</evidence>
<proteinExistence type="predicted"/>
<dbReference type="InterPro" id="IPR013087">
    <property type="entry name" value="Znf_C2H2_type"/>
</dbReference>
<evidence type="ECO:0000259" key="8">
    <source>
        <dbReference type="PROSITE" id="PS50805"/>
    </source>
</evidence>
<evidence type="ECO:0000259" key="7">
    <source>
        <dbReference type="PROSITE" id="PS50157"/>
    </source>
</evidence>
<feature type="domain" description="C2H2-type" evidence="7">
    <location>
        <begin position="340"/>
        <end position="367"/>
    </location>
</feature>
<dbReference type="GO" id="GO:0006355">
    <property type="term" value="P:regulation of DNA-templated transcription"/>
    <property type="evidence" value="ECO:0007669"/>
    <property type="project" value="InterPro"/>
</dbReference>
<accession>A0A9B0H337</accession>
<evidence type="ECO:0000256" key="3">
    <source>
        <dbReference type="ARBA" id="ARBA00022771"/>
    </source>
</evidence>
<feature type="domain" description="KRAB" evidence="8">
    <location>
        <begin position="1"/>
        <end position="42"/>
    </location>
</feature>
<dbReference type="InterPro" id="IPR036236">
    <property type="entry name" value="Znf_C2H2_sf"/>
</dbReference>
<dbReference type="GO" id="GO:0008270">
    <property type="term" value="F:zinc ion binding"/>
    <property type="evidence" value="ECO:0007669"/>
    <property type="project" value="UniProtKB-KW"/>
</dbReference>
<dbReference type="FunFam" id="3.30.160.60:FF:000710">
    <property type="entry name" value="Zinc finger protein 768"/>
    <property type="match status" value="1"/>
</dbReference>
<evidence type="ECO:0000256" key="5">
    <source>
        <dbReference type="ARBA" id="ARBA00023242"/>
    </source>
</evidence>
<dbReference type="PROSITE" id="PS50805">
    <property type="entry name" value="KRAB"/>
    <property type="match status" value="1"/>
</dbReference>
<dbReference type="SUPFAM" id="SSF57667">
    <property type="entry name" value="beta-beta-alpha zinc fingers"/>
    <property type="match status" value="2"/>
</dbReference>
<keyword evidence="4" id="KW-0862">Zinc</keyword>
<dbReference type="InterPro" id="IPR001909">
    <property type="entry name" value="KRAB"/>
</dbReference>
<dbReference type="PROSITE" id="PS50157">
    <property type="entry name" value="ZINC_FINGER_C2H2_2"/>
    <property type="match status" value="2"/>
</dbReference>
<keyword evidence="1" id="KW-0479">Metal-binding</keyword>
<keyword evidence="2" id="KW-0677">Repeat</keyword>
<dbReference type="RefSeq" id="XP_004409862.1">
    <property type="nucleotide sequence ID" value="XM_004409805.1"/>
</dbReference>
<protein>
    <submittedName>
        <fullName evidence="10">Zinc finger protein 676-like</fullName>
    </submittedName>
</protein>
<sequence length="403" mass="46275">MWDKGRRVQAGLIVSKPDLVSFLEQKKEPWDVKRKKTVAIHRAISSHDIQSFMPKPSIEASFQKVSMGRHKNSDIEDLHLMIDRDNDGKSEGYQRYHEGHIQTQTTAHNKNLTVQNGERYKTFWKTSPFKSAVSKNQCDSASEISNQIFKHTYLGKDSLENLESYLVHAESNYLNHSDKRIGLTVQSNVSENQKFKNEEPSAKWDPFERSFTEESTLQNYQSIFNGDRIAQSIESEETFKQSSNDDKHLRTHFPGNHYECNKCGEVFYQNSNLIIHKSMNMGENPYNKYVNTLTQSSSVGDHQRIHVGKNPFGCEKPGNMLSQSSGLNTPKTIHTGEKSYIFKECGKDFDWHSALPQHQGMHTGEKPYGCEECGKTFKIWKHIQQFGDHLGDVAPPPSLWWLS</sequence>
<dbReference type="PANTHER" id="PTHR24377">
    <property type="entry name" value="IP01015P-RELATED"/>
    <property type="match status" value="1"/>
</dbReference>
<keyword evidence="3 6" id="KW-0863">Zinc-finger</keyword>
<name>A0A9B0H337_ODORO</name>
<evidence type="ECO:0000313" key="9">
    <source>
        <dbReference type="Proteomes" id="UP000245340"/>
    </source>
</evidence>
<evidence type="ECO:0000313" key="10">
    <source>
        <dbReference type="RefSeq" id="XP_004409862.1"/>
    </source>
</evidence>
<evidence type="ECO:0000256" key="4">
    <source>
        <dbReference type="ARBA" id="ARBA00022833"/>
    </source>
</evidence>
<dbReference type="Proteomes" id="UP000245340">
    <property type="component" value="Unplaced"/>
</dbReference>
<dbReference type="Gene3D" id="3.30.160.60">
    <property type="entry name" value="Classic Zinc Finger"/>
    <property type="match status" value="4"/>
</dbReference>
<keyword evidence="5" id="KW-0539">Nucleus</keyword>
<gene>
    <name evidence="10" type="primary">LOC101383130</name>
</gene>
<evidence type="ECO:0000256" key="6">
    <source>
        <dbReference type="PROSITE-ProRule" id="PRU00042"/>
    </source>
</evidence>
<dbReference type="Pfam" id="PF00096">
    <property type="entry name" value="zf-C2H2"/>
    <property type="match status" value="1"/>
</dbReference>
<organism evidence="9 10">
    <name type="scientific">Odobenus rosmarus divergens</name>
    <name type="common">Pacific walrus</name>
    <dbReference type="NCBI Taxonomy" id="9708"/>
    <lineage>
        <taxon>Eukaryota</taxon>
        <taxon>Metazoa</taxon>
        <taxon>Chordata</taxon>
        <taxon>Craniata</taxon>
        <taxon>Vertebrata</taxon>
        <taxon>Euteleostomi</taxon>
        <taxon>Mammalia</taxon>
        <taxon>Eutheria</taxon>
        <taxon>Laurasiatheria</taxon>
        <taxon>Carnivora</taxon>
        <taxon>Caniformia</taxon>
        <taxon>Pinnipedia</taxon>
        <taxon>Odobenidae</taxon>
        <taxon>Odobenus</taxon>
    </lineage>
</organism>
<evidence type="ECO:0000256" key="1">
    <source>
        <dbReference type="ARBA" id="ARBA00022723"/>
    </source>
</evidence>
<keyword evidence="9" id="KW-1185">Reference proteome</keyword>
<reference evidence="10" key="1">
    <citation type="submission" date="2025-08" db="UniProtKB">
        <authorList>
            <consortium name="RefSeq"/>
        </authorList>
    </citation>
    <scope>IDENTIFICATION</scope>
</reference>
<dbReference type="AlphaFoldDB" id="A0A9B0H337"/>
<feature type="domain" description="C2H2-type" evidence="7">
    <location>
        <begin position="258"/>
        <end position="285"/>
    </location>
</feature>
<dbReference type="InterPro" id="IPR050826">
    <property type="entry name" value="Krueppel_C2H2_ZnFinger"/>
</dbReference>